<dbReference type="KEGG" id="oho:Oweho_3236"/>
<dbReference type="EMBL" id="CP003156">
    <property type="protein sequence ID" value="AEV34187.1"/>
    <property type="molecule type" value="Genomic_DNA"/>
</dbReference>
<evidence type="ECO:0000313" key="1">
    <source>
        <dbReference type="EMBL" id="AEV34187.1"/>
    </source>
</evidence>
<dbReference type="AlphaFoldDB" id="G8R487"/>
<dbReference type="HOGENOM" id="CLU_2118609_0_0_10"/>
<evidence type="ECO:0000313" key="2">
    <source>
        <dbReference type="Proteomes" id="UP000005631"/>
    </source>
</evidence>
<proteinExistence type="predicted"/>
<name>G8R487_OWEHD</name>
<sequence length="114" mass="13056">MDIHNTYLVATLSDGTMFKIPVGVIINKLVQDMANEMGITAHQASITINKEEIEDHQVLGYAQMLDYHFLRPDAIQLSRKPGMDFKDGWASSLKEILTQNQIDNRRIEWEVSHD</sequence>
<keyword evidence="2" id="KW-1185">Reference proteome</keyword>
<dbReference type="Proteomes" id="UP000005631">
    <property type="component" value="Chromosome"/>
</dbReference>
<dbReference type="RefSeq" id="WP_014203534.1">
    <property type="nucleotide sequence ID" value="NC_016599.1"/>
</dbReference>
<gene>
    <name evidence="1" type="ordered locus">Oweho_3236</name>
</gene>
<organism evidence="1 2">
    <name type="scientific">Owenweeksia hongkongensis (strain DSM 17368 / CIP 108786 / JCM 12287 / NRRL B-23963 / UST20020801)</name>
    <dbReference type="NCBI Taxonomy" id="926562"/>
    <lineage>
        <taxon>Bacteria</taxon>
        <taxon>Pseudomonadati</taxon>
        <taxon>Bacteroidota</taxon>
        <taxon>Flavobacteriia</taxon>
        <taxon>Flavobacteriales</taxon>
        <taxon>Owenweeksiaceae</taxon>
        <taxon>Owenweeksia</taxon>
    </lineage>
</organism>
<protein>
    <submittedName>
        <fullName evidence="1">Uncharacterized protein</fullName>
    </submittedName>
</protein>
<reference evidence="1 2" key="1">
    <citation type="journal article" date="2012" name="Stand. Genomic Sci.">
        <title>Genome sequence of the orange-pigmented seawater bacterium Owenweeksia hongkongensis type strain (UST20020801(T)).</title>
        <authorList>
            <person name="Riedel T."/>
            <person name="Held B."/>
            <person name="Nolan M."/>
            <person name="Lucas S."/>
            <person name="Lapidus A."/>
            <person name="Tice H."/>
            <person name="Del Rio T.G."/>
            <person name="Cheng J.F."/>
            <person name="Han C."/>
            <person name="Tapia R."/>
            <person name="Goodwin L.A."/>
            <person name="Pitluck S."/>
            <person name="Liolios K."/>
            <person name="Mavromatis K."/>
            <person name="Pagani I."/>
            <person name="Ivanova N."/>
            <person name="Mikhailova N."/>
            <person name="Pati A."/>
            <person name="Chen A."/>
            <person name="Palaniappan K."/>
            <person name="Rohde M."/>
            <person name="Tindall B.J."/>
            <person name="Detter J.C."/>
            <person name="Goker M."/>
            <person name="Woyke T."/>
            <person name="Bristow J."/>
            <person name="Eisen J.A."/>
            <person name="Markowitz V."/>
            <person name="Hugenholtz P."/>
            <person name="Klenk H.P."/>
            <person name="Kyrpides N.C."/>
        </authorList>
    </citation>
    <scope>NUCLEOTIDE SEQUENCE</scope>
    <source>
        <strain evidence="2">DSM 17368 / JCM 12287 / NRRL B-23963</strain>
    </source>
</reference>
<dbReference type="STRING" id="926562.Oweho_3236"/>
<accession>G8R487</accession>